<evidence type="ECO:0000313" key="2">
    <source>
        <dbReference type="Proteomes" id="UP000655523"/>
    </source>
</evidence>
<proteinExistence type="predicted"/>
<evidence type="ECO:0008006" key="3">
    <source>
        <dbReference type="Google" id="ProtNLM"/>
    </source>
</evidence>
<protein>
    <recommendedName>
        <fullName evidence="3">Peroxiredoxin</fullName>
    </recommendedName>
</protein>
<dbReference type="EMBL" id="WOEZ01000215">
    <property type="protein sequence ID" value="NPT60343.1"/>
    <property type="molecule type" value="Genomic_DNA"/>
</dbReference>
<dbReference type="Proteomes" id="UP000655523">
    <property type="component" value="Unassembled WGS sequence"/>
</dbReference>
<organism evidence="1 2">
    <name type="scientific">Paraburkholderia elongata</name>
    <dbReference type="NCBI Taxonomy" id="2675747"/>
    <lineage>
        <taxon>Bacteria</taxon>
        <taxon>Pseudomonadati</taxon>
        <taxon>Pseudomonadota</taxon>
        <taxon>Betaproteobacteria</taxon>
        <taxon>Burkholderiales</taxon>
        <taxon>Burkholderiaceae</taxon>
        <taxon>Paraburkholderia</taxon>
    </lineage>
</organism>
<accession>A0A972SLQ1</accession>
<dbReference type="RefSeq" id="WP_172175063.1">
    <property type="nucleotide sequence ID" value="NZ_WOEZ01000215.1"/>
</dbReference>
<keyword evidence="2" id="KW-1185">Reference proteome</keyword>
<reference evidence="1 2" key="1">
    <citation type="submission" date="2019-11" db="EMBL/GenBank/DDBJ databases">
        <title>Metabolism of dissolved organic matter in forest soils.</title>
        <authorList>
            <person name="Cyle K.T."/>
            <person name="Wilhelm R.C."/>
            <person name="Martinez C.E."/>
        </authorList>
    </citation>
    <scope>NUCLEOTIDE SEQUENCE [LARGE SCALE GENOMIC DNA]</scope>
    <source>
        <strain evidence="1 2">5N</strain>
    </source>
</reference>
<comment type="caution">
    <text evidence="1">The sequence shown here is derived from an EMBL/GenBank/DDBJ whole genome shotgun (WGS) entry which is preliminary data.</text>
</comment>
<dbReference type="AlphaFoldDB" id="A0A972SLQ1"/>
<gene>
    <name evidence="1" type="ORF">GNZ13_38755</name>
</gene>
<name>A0A972SLQ1_9BURK</name>
<evidence type="ECO:0000313" key="1">
    <source>
        <dbReference type="EMBL" id="NPT60343.1"/>
    </source>
</evidence>
<sequence length="93" mass="9924">MKETMAIDWSTMPIPIDDGGASHLKGERVPGIALNSTGGDTVDLRRLAGYVVIYAYPWKKRPDGPVPDGWVSIPGAAGCTPQSCAFRDHAAEI</sequence>